<feature type="domain" description="N-acetylmuramoyl-L-alanine amidase" evidence="5">
    <location>
        <begin position="27"/>
        <end position="164"/>
    </location>
</feature>
<dbReference type="GO" id="GO:0071555">
    <property type="term" value="P:cell wall organization"/>
    <property type="evidence" value="ECO:0007669"/>
    <property type="project" value="UniProtKB-KW"/>
</dbReference>
<evidence type="ECO:0000259" key="5">
    <source>
        <dbReference type="SMART" id="SM00644"/>
    </source>
</evidence>
<comment type="caution">
    <text evidence="6">The sequence shown here is derived from an EMBL/GenBank/DDBJ whole genome shotgun (WGS) entry which is preliminary data.</text>
</comment>
<dbReference type="CDD" id="cd06583">
    <property type="entry name" value="PGRP"/>
    <property type="match status" value="1"/>
</dbReference>
<dbReference type="Pfam" id="PF01510">
    <property type="entry name" value="Amidase_2"/>
    <property type="match status" value="1"/>
</dbReference>
<dbReference type="EC" id="3.5.1.28" evidence="2"/>
<sequence>MFIERINKFWKYRTVKKEMIIIKTFQSPNYSQRKSKIDSIIIHHTGGSFPGCVHWLCNKEARVSAHYVINELGQIYELVPDHFRAWHAGRGAFDLNQDGIISESEKYFNDHSIGIELVAYPDDEDGKYHYSKSMKASLNSLVYAKLYEHKISYRNILGHKEIAP</sequence>
<dbReference type="InterPro" id="IPR002502">
    <property type="entry name" value="Amidase_domain"/>
</dbReference>
<keyword evidence="4" id="KW-0961">Cell wall biogenesis/degradation</keyword>
<protein>
    <recommendedName>
        <fullName evidence="2">N-acetylmuramoyl-L-alanine amidase</fullName>
        <ecNumber evidence="2">3.5.1.28</ecNumber>
    </recommendedName>
</protein>
<dbReference type="GO" id="GO:0009254">
    <property type="term" value="P:peptidoglycan turnover"/>
    <property type="evidence" value="ECO:0007669"/>
    <property type="project" value="TreeGrafter"/>
</dbReference>
<dbReference type="InterPro" id="IPR051206">
    <property type="entry name" value="NAMLAA_amidase_2"/>
</dbReference>
<dbReference type="PANTHER" id="PTHR30417">
    <property type="entry name" value="N-ACETYLMURAMOYL-L-ALANINE AMIDASE AMID"/>
    <property type="match status" value="1"/>
</dbReference>
<name>X0T9V8_9ZZZZ</name>
<dbReference type="InterPro" id="IPR036505">
    <property type="entry name" value="Amidase/PGRP_sf"/>
</dbReference>
<evidence type="ECO:0000313" key="6">
    <source>
        <dbReference type="EMBL" id="GAF84111.1"/>
    </source>
</evidence>
<dbReference type="GO" id="GO:0009253">
    <property type="term" value="P:peptidoglycan catabolic process"/>
    <property type="evidence" value="ECO:0007669"/>
    <property type="project" value="InterPro"/>
</dbReference>
<evidence type="ECO:0000256" key="1">
    <source>
        <dbReference type="ARBA" id="ARBA00001561"/>
    </source>
</evidence>
<organism evidence="6">
    <name type="scientific">marine sediment metagenome</name>
    <dbReference type="NCBI Taxonomy" id="412755"/>
    <lineage>
        <taxon>unclassified sequences</taxon>
        <taxon>metagenomes</taxon>
        <taxon>ecological metagenomes</taxon>
    </lineage>
</organism>
<feature type="non-terminal residue" evidence="6">
    <location>
        <position position="164"/>
    </location>
</feature>
<proteinExistence type="predicted"/>
<reference evidence="6" key="1">
    <citation type="journal article" date="2014" name="Front. Microbiol.">
        <title>High frequency of phylogenetically diverse reductive dehalogenase-homologous genes in deep subseafloor sedimentary metagenomes.</title>
        <authorList>
            <person name="Kawai M."/>
            <person name="Futagami T."/>
            <person name="Toyoda A."/>
            <person name="Takaki Y."/>
            <person name="Nishi S."/>
            <person name="Hori S."/>
            <person name="Arai W."/>
            <person name="Tsubouchi T."/>
            <person name="Morono Y."/>
            <person name="Uchiyama I."/>
            <person name="Ito T."/>
            <person name="Fujiyama A."/>
            <person name="Inagaki F."/>
            <person name="Takami H."/>
        </authorList>
    </citation>
    <scope>NUCLEOTIDE SEQUENCE</scope>
    <source>
        <strain evidence="6">Expedition CK06-06</strain>
    </source>
</reference>
<keyword evidence="3" id="KW-0378">Hydrolase</keyword>
<dbReference type="SMART" id="SM00644">
    <property type="entry name" value="Ami_2"/>
    <property type="match status" value="1"/>
</dbReference>
<evidence type="ECO:0000256" key="2">
    <source>
        <dbReference type="ARBA" id="ARBA00011901"/>
    </source>
</evidence>
<dbReference type="SUPFAM" id="SSF55846">
    <property type="entry name" value="N-acetylmuramoyl-L-alanine amidase-like"/>
    <property type="match status" value="1"/>
</dbReference>
<accession>X0T9V8</accession>
<dbReference type="AlphaFoldDB" id="X0T9V8"/>
<dbReference type="GO" id="GO:0008745">
    <property type="term" value="F:N-acetylmuramoyl-L-alanine amidase activity"/>
    <property type="evidence" value="ECO:0007669"/>
    <property type="project" value="UniProtKB-EC"/>
</dbReference>
<evidence type="ECO:0000256" key="3">
    <source>
        <dbReference type="ARBA" id="ARBA00022801"/>
    </source>
</evidence>
<gene>
    <name evidence="6" type="ORF">S01H1_12086</name>
</gene>
<dbReference type="PANTHER" id="PTHR30417:SF1">
    <property type="entry name" value="N-ACETYLMURAMOYL-L-ALANINE AMIDASE AMID"/>
    <property type="match status" value="1"/>
</dbReference>
<evidence type="ECO:0000256" key="4">
    <source>
        <dbReference type="ARBA" id="ARBA00023316"/>
    </source>
</evidence>
<dbReference type="EMBL" id="BARS01006182">
    <property type="protein sequence ID" value="GAF84111.1"/>
    <property type="molecule type" value="Genomic_DNA"/>
</dbReference>
<dbReference type="Gene3D" id="3.40.80.10">
    <property type="entry name" value="Peptidoglycan recognition protein-like"/>
    <property type="match status" value="1"/>
</dbReference>
<comment type="catalytic activity">
    <reaction evidence="1">
        <text>Hydrolyzes the link between N-acetylmuramoyl residues and L-amino acid residues in certain cell-wall glycopeptides.</text>
        <dbReference type="EC" id="3.5.1.28"/>
    </reaction>
</comment>